<dbReference type="Gene3D" id="1.25.40.390">
    <property type="match status" value="1"/>
</dbReference>
<comment type="subcellular location">
    <subcellularLocation>
        <location evidence="1">Cell outer membrane</location>
    </subcellularLocation>
</comment>
<dbReference type="Pfam" id="PF14322">
    <property type="entry name" value="SusD-like_3"/>
    <property type="match status" value="1"/>
</dbReference>
<name>A0A1I2AF69_9BACT</name>
<dbReference type="InterPro" id="IPR012944">
    <property type="entry name" value="SusD_RagB_dom"/>
</dbReference>
<dbReference type="SUPFAM" id="SSF48452">
    <property type="entry name" value="TPR-like"/>
    <property type="match status" value="1"/>
</dbReference>
<evidence type="ECO:0000313" key="10">
    <source>
        <dbReference type="Proteomes" id="UP000198964"/>
    </source>
</evidence>
<comment type="similarity">
    <text evidence="2">Belongs to the SusD family.</text>
</comment>
<dbReference type="InterPro" id="IPR033985">
    <property type="entry name" value="SusD-like_N"/>
</dbReference>
<evidence type="ECO:0000256" key="3">
    <source>
        <dbReference type="ARBA" id="ARBA00022729"/>
    </source>
</evidence>
<dbReference type="AlphaFoldDB" id="A0A1I2AF69"/>
<protein>
    <submittedName>
        <fullName evidence="9">Starch-binding associating with outer membrane</fullName>
    </submittedName>
</protein>
<dbReference type="Proteomes" id="UP000198964">
    <property type="component" value="Unassembled WGS sequence"/>
</dbReference>
<dbReference type="RefSeq" id="WP_093917860.1">
    <property type="nucleotide sequence ID" value="NZ_FONW01000001.1"/>
</dbReference>
<dbReference type="GO" id="GO:0009279">
    <property type="term" value="C:cell outer membrane"/>
    <property type="evidence" value="ECO:0007669"/>
    <property type="project" value="UniProtKB-SubCell"/>
</dbReference>
<feature type="domain" description="SusD-like N-terminal" evidence="8">
    <location>
        <begin position="61"/>
        <end position="202"/>
    </location>
</feature>
<evidence type="ECO:0000259" key="7">
    <source>
        <dbReference type="Pfam" id="PF07980"/>
    </source>
</evidence>
<feature type="domain" description="RagB/SusD" evidence="7">
    <location>
        <begin position="267"/>
        <end position="535"/>
    </location>
</feature>
<dbReference type="STRING" id="655355.SAMN05216283_101101"/>
<evidence type="ECO:0000256" key="1">
    <source>
        <dbReference type="ARBA" id="ARBA00004442"/>
    </source>
</evidence>
<evidence type="ECO:0000313" key="9">
    <source>
        <dbReference type="EMBL" id="SFE42357.1"/>
    </source>
</evidence>
<evidence type="ECO:0000256" key="6">
    <source>
        <dbReference type="SAM" id="SignalP"/>
    </source>
</evidence>
<dbReference type="EMBL" id="FONW01000001">
    <property type="protein sequence ID" value="SFE42357.1"/>
    <property type="molecule type" value="Genomic_DNA"/>
</dbReference>
<keyword evidence="5" id="KW-0998">Cell outer membrane</keyword>
<dbReference type="PROSITE" id="PS51257">
    <property type="entry name" value="PROKAR_LIPOPROTEIN"/>
    <property type="match status" value="1"/>
</dbReference>
<evidence type="ECO:0000259" key="8">
    <source>
        <dbReference type="Pfam" id="PF14322"/>
    </source>
</evidence>
<feature type="signal peptide" evidence="6">
    <location>
        <begin position="1"/>
        <end position="19"/>
    </location>
</feature>
<keyword evidence="3 6" id="KW-0732">Signal</keyword>
<gene>
    <name evidence="9" type="ORF">SAMN05216283_101101</name>
</gene>
<organism evidence="9 10">
    <name type="scientific">Sunxiuqinia elliptica</name>
    <dbReference type="NCBI Taxonomy" id="655355"/>
    <lineage>
        <taxon>Bacteria</taxon>
        <taxon>Pseudomonadati</taxon>
        <taxon>Bacteroidota</taxon>
        <taxon>Bacteroidia</taxon>
        <taxon>Marinilabiliales</taxon>
        <taxon>Prolixibacteraceae</taxon>
        <taxon>Sunxiuqinia</taxon>
    </lineage>
</organism>
<dbReference type="InterPro" id="IPR011990">
    <property type="entry name" value="TPR-like_helical_dom_sf"/>
</dbReference>
<reference evidence="9 10" key="1">
    <citation type="submission" date="2016-10" db="EMBL/GenBank/DDBJ databases">
        <authorList>
            <person name="de Groot N.N."/>
        </authorList>
    </citation>
    <scope>NUCLEOTIDE SEQUENCE [LARGE SCALE GENOMIC DNA]</scope>
    <source>
        <strain evidence="9 10">CGMCC 1.9156</strain>
    </source>
</reference>
<keyword evidence="10" id="KW-1185">Reference proteome</keyword>
<feature type="chain" id="PRO_5011492609" evidence="6">
    <location>
        <begin position="20"/>
        <end position="536"/>
    </location>
</feature>
<keyword evidence="4" id="KW-0472">Membrane</keyword>
<proteinExistence type="inferred from homology"/>
<accession>A0A1I2AF69</accession>
<evidence type="ECO:0000256" key="2">
    <source>
        <dbReference type="ARBA" id="ARBA00006275"/>
    </source>
</evidence>
<evidence type="ECO:0000256" key="4">
    <source>
        <dbReference type="ARBA" id="ARBA00023136"/>
    </source>
</evidence>
<sequence>MKKYLILLLVALISFSCDLDRYPEGDLSDAVFWKTEGDFTQALNALYTSIPGWGRFNDDNMSDIQVGNSANSISEGSYQPSSNFGPWNGSYIVIRRANNIIEKLGEVELNASNTLESEARFFRALAYFQLVKAYGDVPLVLEVLDITSEGLYGSRAPRKDVIDQVITDLDFAVTHLPAKSGLSQKGRVTKGAALALKARVALYEGTRAKYHNYGYETELLQLAKAAAKAVIESGEYALYTAKGNGYDNYNSLFLYDGEGSDETILAHEYGTGDDNPVAYFNNRNLEQGQACATRKLLDSYLCTDGLPIEKSALFQGWTEYASEFENRDPRLLSVILKRGDDLKGAGNPWTPSIYSTLSGVLFKKYAYAAEWETQKSYIDWMFIRYAEVLLIYAEAAYELDGEISDTDLNISINKLRDRVEMPHLTNAFVQANGLDMLEEIRRERRCELVMEGFRYDDIMRWKIAEDVMPETVYGARLFAGEYEDVNPESLNLTADSIIIAQPASKRTFDPAKHYLWPLPISQLGLNENLTQNPGWD</sequence>
<evidence type="ECO:0000256" key="5">
    <source>
        <dbReference type="ARBA" id="ARBA00023237"/>
    </source>
</evidence>
<dbReference type="Pfam" id="PF07980">
    <property type="entry name" value="SusD_RagB"/>
    <property type="match status" value="1"/>
</dbReference>